<accession>A0A699JL06</accession>
<reference evidence="1" key="1">
    <citation type="journal article" date="2019" name="Sci. Rep.">
        <title>Draft genome of Tanacetum cinerariifolium, the natural source of mosquito coil.</title>
        <authorList>
            <person name="Yamashiro T."/>
            <person name="Shiraishi A."/>
            <person name="Satake H."/>
            <person name="Nakayama K."/>
        </authorList>
    </citation>
    <scope>NUCLEOTIDE SEQUENCE</scope>
</reference>
<protein>
    <submittedName>
        <fullName evidence="1">Reverse transcriptase domain-containing protein</fullName>
    </submittedName>
</protein>
<comment type="caution">
    <text evidence="1">The sequence shown here is derived from an EMBL/GenBank/DDBJ whole genome shotgun (WGS) entry which is preliminary data.</text>
</comment>
<dbReference type="PANTHER" id="PTHR48475">
    <property type="entry name" value="RIBONUCLEASE H"/>
    <property type="match status" value="1"/>
</dbReference>
<keyword evidence="1" id="KW-0695">RNA-directed DNA polymerase</keyword>
<keyword evidence="1" id="KW-0808">Transferase</keyword>
<dbReference type="AlphaFoldDB" id="A0A699JL06"/>
<keyword evidence="1" id="KW-0548">Nucleotidyltransferase</keyword>
<sequence length="127" mass="14701">MICSFNNFQIIHIPREDNKKFDALSKLAAVQCEGLTKGVLIEKLNERSVDMVEVNAVIEGATRTWMTQIQEYIKHGILLEDVAKAQMIREKAHNYTIEEGVYNTPCFRVIDVVNKFAMYLLYFTRLL</sequence>
<organism evidence="1">
    <name type="scientific">Tanacetum cinerariifolium</name>
    <name type="common">Dalmatian daisy</name>
    <name type="synonym">Chrysanthemum cinerariifolium</name>
    <dbReference type="NCBI Taxonomy" id="118510"/>
    <lineage>
        <taxon>Eukaryota</taxon>
        <taxon>Viridiplantae</taxon>
        <taxon>Streptophyta</taxon>
        <taxon>Embryophyta</taxon>
        <taxon>Tracheophyta</taxon>
        <taxon>Spermatophyta</taxon>
        <taxon>Magnoliopsida</taxon>
        <taxon>eudicotyledons</taxon>
        <taxon>Gunneridae</taxon>
        <taxon>Pentapetalae</taxon>
        <taxon>asterids</taxon>
        <taxon>campanulids</taxon>
        <taxon>Asterales</taxon>
        <taxon>Asteraceae</taxon>
        <taxon>Asteroideae</taxon>
        <taxon>Anthemideae</taxon>
        <taxon>Anthemidinae</taxon>
        <taxon>Tanacetum</taxon>
    </lineage>
</organism>
<gene>
    <name evidence="1" type="ORF">Tci_614160</name>
</gene>
<dbReference type="PANTHER" id="PTHR48475:SF2">
    <property type="entry name" value="RIBONUCLEASE H"/>
    <property type="match status" value="1"/>
</dbReference>
<dbReference type="EMBL" id="BKCJ010421155">
    <property type="protein sequence ID" value="GFA42188.1"/>
    <property type="molecule type" value="Genomic_DNA"/>
</dbReference>
<evidence type="ECO:0000313" key="1">
    <source>
        <dbReference type="EMBL" id="GFA42188.1"/>
    </source>
</evidence>
<name>A0A699JL06_TANCI</name>
<dbReference type="GO" id="GO:0003964">
    <property type="term" value="F:RNA-directed DNA polymerase activity"/>
    <property type="evidence" value="ECO:0007669"/>
    <property type="project" value="UniProtKB-KW"/>
</dbReference>
<proteinExistence type="predicted"/>